<accession>A0ABT1I3V1</accession>
<proteinExistence type="predicted"/>
<dbReference type="SUPFAM" id="SSF88713">
    <property type="entry name" value="Glycoside hydrolase/deacetylase"/>
    <property type="match status" value="1"/>
</dbReference>
<keyword evidence="2" id="KW-0732">Signal</keyword>
<evidence type="ECO:0000256" key="2">
    <source>
        <dbReference type="ARBA" id="ARBA00022729"/>
    </source>
</evidence>
<protein>
    <submittedName>
        <fullName evidence="5">Peptidoglycan/xylan/chitin deacetylase, PgdA/CDA1 family</fullName>
    </submittedName>
</protein>
<dbReference type="RefSeq" id="WP_253674569.1">
    <property type="nucleotide sequence ID" value="NZ_JAMTCP010000068.1"/>
</dbReference>
<feature type="region of interest" description="Disordered" evidence="3">
    <location>
        <begin position="316"/>
        <end position="350"/>
    </location>
</feature>
<dbReference type="Pfam" id="PF01522">
    <property type="entry name" value="Polysacc_deac_1"/>
    <property type="match status" value="1"/>
</dbReference>
<dbReference type="Gene3D" id="3.20.20.370">
    <property type="entry name" value="Glycoside hydrolase/deacetylase"/>
    <property type="match status" value="1"/>
</dbReference>
<evidence type="ECO:0000259" key="4">
    <source>
        <dbReference type="Pfam" id="PF01522"/>
    </source>
</evidence>
<evidence type="ECO:0000313" key="6">
    <source>
        <dbReference type="Proteomes" id="UP001205311"/>
    </source>
</evidence>
<dbReference type="InterPro" id="IPR002509">
    <property type="entry name" value="NODB_dom"/>
</dbReference>
<dbReference type="PANTHER" id="PTHR34216">
    <property type="match status" value="1"/>
</dbReference>
<dbReference type="Proteomes" id="UP001205311">
    <property type="component" value="Unassembled WGS sequence"/>
</dbReference>
<evidence type="ECO:0000256" key="3">
    <source>
        <dbReference type="SAM" id="MobiDB-lite"/>
    </source>
</evidence>
<name>A0ABT1I3V1_STRSD</name>
<comment type="caution">
    <text evidence="5">The sequence shown here is derived from an EMBL/GenBank/DDBJ whole genome shotgun (WGS) entry which is preliminary data.</text>
</comment>
<reference evidence="5 6" key="1">
    <citation type="submission" date="2022-06" db="EMBL/GenBank/DDBJ databases">
        <title>Genomic Encyclopedia of Archaeal and Bacterial Type Strains, Phase II (KMG-II): from individual species to whole genera.</title>
        <authorList>
            <person name="Goeker M."/>
        </authorList>
    </citation>
    <scope>NUCLEOTIDE SEQUENCE [LARGE SCALE GENOMIC DNA]</scope>
    <source>
        <strain evidence="5 6">DSM 40477</strain>
    </source>
</reference>
<dbReference type="PROSITE" id="PS51257">
    <property type="entry name" value="PROKAR_LIPOPROTEIN"/>
    <property type="match status" value="1"/>
</dbReference>
<organism evidence="5 6">
    <name type="scientific">Streptoalloteichus tenebrarius (strain ATCC 17920 / DSM 40477 / JCM 4838 / CBS 697.72 / NBRC 16177 / NCIMB 11028 / NRRL B-12390 / A12253. 1 / ISP 5477)</name>
    <name type="common">Streptomyces tenebrarius</name>
    <dbReference type="NCBI Taxonomy" id="1933"/>
    <lineage>
        <taxon>Bacteria</taxon>
        <taxon>Bacillati</taxon>
        <taxon>Actinomycetota</taxon>
        <taxon>Actinomycetes</taxon>
        <taxon>Pseudonocardiales</taxon>
        <taxon>Pseudonocardiaceae</taxon>
        <taxon>Streptoalloteichus</taxon>
    </lineage>
</organism>
<dbReference type="InterPro" id="IPR011330">
    <property type="entry name" value="Glyco_hydro/deAcase_b/a-brl"/>
</dbReference>
<gene>
    <name evidence="5" type="ORF">LX15_006156</name>
</gene>
<dbReference type="InterPro" id="IPR051398">
    <property type="entry name" value="Polysacch_Deacetylase"/>
</dbReference>
<comment type="subcellular location">
    <subcellularLocation>
        <location evidence="1">Secreted</location>
    </subcellularLocation>
</comment>
<dbReference type="PANTHER" id="PTHR34216:SF3">
    <property type="entry name" value="POLY-BETA-1,6-N-ACETYL-D-GLUCOSAMINE N-DEACETYLASE"/>
    <property type="match status" value="1"/>
</dbReference>
<feature type="domain" description="NodB homology" evidence="4">
    <location>
        <begin position="120"/>
        <end position="247"/>
    </location>
</feature>
<keyword evidence="6" id="KW-1185">Reference proteome</keyword>
<dbReference type="EMBL" id="JAMTCP010000068">
    <property type="protein sequence ID" value="MCP2262419.1"/>
    <property type="molecule type" value="Genomic_DNA"/>
</dbReference>
<evidence type="ECO:0000256" key="1">
    <source>
        <dbReference type="ARBA" id="ARBA00004613"/>
    </source>
</evidence>
<evidence type="ECO:0000313" key="5">
    <source>
        <dbReference type="EMBL" id="MCP2262419.1"/>
    </source>
</evidence>
<feature type="compositionally biased region" description="Basic and acidic residues" evidence="3">
    <location>
        <begin position="325"/>
        <end position="350"/>
    </location>
</feature>
<sequence>MGHQPRGSLPRRTALSAGFALLAAVGCGTTGEPVTVEVPATGASTAVSATGVAAPADPASVRANELGMVPVLMYHQITDQPSSVYDRTPEDFRAELERLAREDYVPVRTIDYATGRMDVPAGKHPVVLTFDDSTASQLALDEQGNPAPNTAVGILLDVARAHPEFRPVASFYVNSAPFNDPGGQRTLTWLHEHGFEVGNHTATHANLGGAGADEVQREIADVQQEIQRAVPGIEVVTLALPFGAMPEPHELAVRGSSGEARYEHRAVLLVGSNPAPSPFAKDFDPARVPRIRSQGKDGEEAQFGSTVWLDKLASGEVPRYTSDGDPDHVSFPRNTEAKLAPEHESRARPY</sequence>